<dbReference type="SUPFAM" id="SSF53822">
    <property type="entry name" value="Periplasmic binding protein-like I"/>
    <property type="match status" value="1"/>
</dbReference>
<keyword evidence="2" id="KW-0238">DNA-binding</keyword>
<organism evidence="5 6">
    <name type="scientific">Ilyobacter polytropus (strain ATCC 51220 / DSM 2926 / LMG 16218 / CuHBu1)</name>
    <dbReference type="NCBI Taxonomy" id="572544"/>
    <lineage>
        <taxon>Bacteria</taxon>
        <taxon>Fusobacteriati</taxon>
        <taxon>Fusobacteriota</taxon>
        <taxon>Fusobacteriia</taxon>
        <taxon>Fusobacteriales</taxon>
        <taxon>Fusobacteriaceae</taxon>
        <taxon>Ilyobacter</taxon>
    </lineage>
</organism>
<dbReference type="PROSITE" id="PS00356">
    <property type="entry name" value="HTH_LACI_1"/>
    <property type="match status" value="1"/>
</dbReference>
<dbReference type="PRINTS" id="PR00036">
    <property type="entry name" value="HTHLACI"/>
</dbReference>
<dbReference type="PROSITE" id="PS50932">
    <property type="entry name" value="HTH_LACI_2"/>
    <property type="match status" value="1"/>
</dbReference>
<keyword evidence="6" id="KW-1185">Reference proteome</keyword>
<dbReference type="CDD" id="cd01392">
    <property type="entry name" value="HTH_LacI"/>
    <property type="match status" value="1"/>
</dbReference>
<proteinExistence type="predicted"/>
<keyword evidence="1" id="KW-0805">Transcription regulation</keyword>
<evidence type="ECO:0000313" key="6">
    <source>
        <dbReference type="Proteomes" id="UP000006875"/>
    </source>
</evidence>
<dbReference type="Proteomes" id="UP000006875">
    <property type="component" value="Chromosome"/>
</dbReference>
<sequence length="335" mass="38014">MNIKDIAKLANVSIATVSRAINGTAYVSPKTKEKIDKIIKENGYKPNLLAREFVKSKSNTIGVMLPRIDLATFSLAVEGISNFFKDKGFSIILINTQSNLELEDELSYFDFLEKKRVAGVIYFATELTDQHIDVLKKVKYPVVFLGQSNKKLNLPCVKYDHFNAARSVVKYLIENGHKRIACLSVKYTNYEFAKLRKEGYISALRESNIEIDEEIICDGDWEMTSTVENVNEIMKNSKNKPTAFFTVSYRKAMATIHALTEQGYKIPEDFSVVGVDECEESKYYSPSITTACFDNYYAGEKAAELMLNIIENKTVEENEILINYKLSVRKSVAKI</sequence>
<dbReference type="PANTHER" id="PTHR30146:SF109">
    <property type="entry name" value="HTH-TYPE TRANSCRIPTIONAL REGULATOR GALS"/>
    <property type="match status" value="1"/>
</dbReference>
<protein>
    <submittedName>
        <fullName evidence="5">Transcriptional regulator, LacI family</fullName>
    </submittedName>
</protein>
<dbReference type="InterPro" id="IPR000843">
    <property type="entry name" value="HTH_LacI"/>
</dbReference>
<name>E3H6L4_ILYPC</name>
<evidence type="ECO:0000259" key="4">
    <source>
        <dbReference type="PROSITE" id="PS50932"/>
    </source>
</evidence>
<dbReference type="AlphaFoldDB" id="E3H6L4"/>
<dbReference type="CDD" id="cd01542">
    <property type="entry name" value="PBP1_TreR-like"/>
    <property type="match status" value="1"/>
</dbReference>
<evidence type="ECO:0000256" key="3">
    <source>
        <dbReference type="ARBA" id="ARBA00023163"/>
    </source>
</evidence>
<dbReference type="GO" id="GO:0003700">
    <property type="term" value="F:DNA-binding transcription factor activity"/>
    <property type="evidence" value="ECO:0007669"/>
    <property type="project" value="TreeGrafter"/>
</dbReference>
<dbReference type="KEGG" id="ipo:Ilyop_0110"/>
<dbReference type="STRING" id="572544.Ilyop_0110"/>
<evidence type="ECO:0000256" key="2">
    <source>
        <dbReference type="ARBA" id="ARBA00023125"/>
    </source>
</evidence>
<dbReference type="OrthoDB" id="92738at2"/>
<dbReference type="HOGENOM" id="CLU_037628_6_2_0"/>
<accession>E3H6L4</accession>
<dbReference type="InterPro" id="IPR010982">
    <property type="entry name" value="Lambda_DNA-bd_dom_sf"/>
</dbReference>
<dbReference type="Gene3D" id="1.10.260.40">
    <property type="entry name" value="lambda repressor-like DNA-binding domains"/>
    <property type="match status" value="1"/>
</dbReference>
<dbReference type="Pfam" id="PF00356">
    <property type="entry name" value="LacI"/>
    <property type="match status" value="1"/>
</dbReference>
<evidence type="ECO:0000256" key="1">
    <source>
        <dbReference type="ARBA" id="ARBA00023015"/>
    </source>
</evidence>
<dbReference type="SUPFAM" id="SSF47413">
    <property type="entry name" value="lambda repressor-like DNA-binding domains"/>
    <property type="match status" value="1"/>
</dbReference>
<evidence type="ECO:0000313" key="5">
    <source>
        <dbReference type="EMBL" id="ADO81899.1"/>
    </source>
</evidence>
<dbReference type="SMART" id="SM00354">
    <property type="entry name" value="HTH_LACI"/>
    <property type="match status" value="1"/>
</dbReference>
<dbReference type="eggNOG" id="COG1609">
    <property type="taxonomic scope" value="Bacteria"/>
</dbReference>
<dbReference type="EMBL" id="CP002281">
    <property type="protein sequence ID" value="ADO81899.1"/>
    <property type="molecule type" value="Genomic_DNA"/>
</dbReference>
<dbReference type="PANTHER" id="PTHR30146">
    <property type="entry name" value="LACI-RELATED TRANSCRIPTIONAL REPRESSOR"/>
    <property type="match status" value="1"/>
</dbReference>
<dbReference type="RefSeq" id="WP_013386570.1">
    <property type="nucleotide sequence ID" value="NC_014632.1"/>
</dbReference>
<dbReference type="Gene3D" id="3.40.50.2300">
    <property type="match status" value="2"/>
</dbReference>
<dbReference type="InterPro" id="IPR028082">
    <property type="entry name" value="Peripla_BP_I"/>
</dbReference>
<reference evidence="5 6" key="1">
    <citation type="journal article" date="2010" name="Stand. Genomic Sci.">
        <title>Complete genome sequence of Ilyobacter polytropus type strain (CuHbu1).</title>
        <authorList>
            <person name="Sikorski J."/>
            <person name="Chertkov O."/>
            <person name="Lapidus A."/>
            <person name="Nolan M."/>
            <person name="Lucas S."/>
            <person name="Del Rio T.G."/>
            <person name="Tice H."/>
            <person name="Cheng J.F."/>
            <person name="Tapia R."/>
            <person name="Han C."/>
            <person name="Goodwin L."/>
            <person name="Pitluck S."/>
            <person name="Liolios K."/>
            <person name="Ivanova N."/>
            <person name="Mavromatis K."/>
            <person name="Mikhailova N."/>
            <person name="Pati A."/>
            <person name="Chen A."/>
            <person name="Palaniappan K."/>
            <person name="Land M."/>
            <person name="Hauser L."/>
            <person name="Chang Y.J."/>
            <person name="Jeffries C.D."/>
            <person name="Brambilla E."/>
            <person name="Yasawong M."/>
            <person name="Rohde M."/>
            <person name="Pukall R."/>
            <person name="Spring S."/>
            <person name="Goker M."/>
            <person name="Woyke T."/>
            <person name="Bristow J."/>
            <person name="Eisen J.A."/>
            <person name="Markowitz V."/>
            <person name="Hugenholtz P."/>
            <person name="Kyrpides N.C."/>
            <person name="Klenk H.P."/>
        </authorList>
    </citation>
    <scope>NUCLEOTIDE SEQUENCE [LARGE SCALE GENOMIC DNA]</scope>
    <source>
        <strain evidence="6">ATCC 51220 / DSM 2926 / LMG 16218 / CuHBu1</strain>
    </source>
</reference>
<dbReference type="InterPro" id="IPR001761">
    <property type="entry name" value="Peripla_BP/Lac1_sug-bd_dom"/>
</dbReference>
<gene>
    <name evidence="5" type="ordered locus">Ilyop_0110</name>
</gene>
<dbReference type="GO" id="GO:0000976">
    <property type="term" value="F:transcription cis-regulatory region binding"/>
    <property type="evidence" value="ECO:0007669"/>
    <property type="project" value="TreeGrafter"/>
</dbReference>
<feature type="domain" description="HTH lacI-type" evidence="4">
    <location>
        <begin position="1"/>
        <end position="55"/>
    </location>
</feature>
<keyword evidence="3" id="KW-0804">Transcription</keyword>
<dbReference type="Pfam" id="PF00532">
    <property type="entry name" value="Peripla_BP_1"/>
    <property type="match status" value="1"/>
</dbReference>